<feature type="region of interest" description="Disordered" evidence="1">
    <location>
        <begin position="141"/>
        <end position="168"/>
    </location>
</feature>
<dbReference type="PANTHER" id="PTHR33257:SF58">
    <property type="entry name" value="REJ DOMAIN-CONTAINING PROTEIN"/>
    <property type="match status" value="1"/>
</dbReference>
<dbReference type="Proteomes" id="UP001396334">
    <property type="component" value="Unassembled WGS sequence"/>
</dbReference>
<dbReference type="EMBL" id="JBBPBN010000125">
    <property type="protein sequence ID" value="KAK8976924.1"/>
    <property type="molecule type" value="Genomic_DNA"/>
</dbReference>
<dbReference type="PANTHER" id="PTHR33257">
    <property type="entry name" value="OS05G0165500 PROTEIN"/>
    <property type="match status" value="1"/>
</dbReference>
<keyword evidence="3" id="KW-1185">Reference proteome</keyword>
<name>A0ABR2NL73_9ROSI</name>
<proteinExistence type="predicted"/>
<evidence type="ECO:0000256" key="1">
    <source>
        <dbReference type="SAM" id="MobiDB-lite"/>
    </source>
</evidence>
<accession>A0ABR2NL73</accession>
<protein>
    <submittedName>
        <fullName evidence="2">Uncharacterized protein</fullName>
    </submittedName>
</protein>
<comment type="caution">
    <text evidence="2">The sequence shown here is derived from an EMBL/GenBank/DDBJ whole genome shotgun (WGS) entry which is preliminary data.</text>
</comment>
<organism evidence="2 3">
    <name type="scientific">Hibiscus sabdariffa</name>
    <name type="common">roselle</name>
    <dbReference type="NCBI Taxonomy" id="183260"/>
    <lineage>
        <taxon>Eukaryota</taxon>
        <taxon>Viridiplantae</taxon>
        <taxon>Streptophyta</taxon>
        <taxon>Embryophyta</taxon>
        <taxon>Tracheophyta</taxon>
        <taxon>Spermatophyta</taxon>
        <taxon>Magnoliopsida</taxon>
        <taxon>eudicotyledons</taxon>
        <taxon>Gunneridae</taxon>
        <taxon>Pentapetalae</taxon>
        <taxon>rosids</taxon>
        <taxon>malvids</taxon>
        <taxon>Malvales</taxon>
        <taxon>Malvaceae</taxon>
        <taxon>Malvoideae</taxon>
        <taxon>Hibiscus</taxon>
    </lineage>
</organism>
<gene>
    <name evidence="2" type="ORF">V6N11_019598</name>
</gene>
<evidence type="ECO:0000313" key="3">
    <source>
        <dbReference type="Proteomes" id="UP001396334"/>
    </source>
</evidence>
<reference evidence="2 3" key="1">
    <citation type="journal article" date="2024" name="G3 (Bethesda)">
        <title>Genome assembly of Hibiscus sabdariffa L. provides insights into metabolisms of medicinal natural products.</title>
        <authorList>
            <person name="Kim T."/>
        </authorList>
    </citation>
    <scope>NUCLEOTIDE SEQUENCE [LARGE SCALE GENOMIC DNA]</scope>
    <source>
        <strain evidence="2">TK-2024</strain>
        <tissue evidence="2">Old leaves</tissue>
    </source>
</reference>
<sequence>MLETTSTDLPQNESLEIKQDAKFFSRLLSKEKISVGNPSFRVYYGGVSGSIPFMWESQPGTPKHEFSPTSLIPPLTPPPSYYSKSNPKSIKKRPRSGLLHALFRRIMSLNSNEMANAVPSSPSSLSSSVASWSFSSGKYRRRSRFSTPSSSFDSRADEEGMADVESSSRDSARWFAALGSGSIGKCRGCYCWG</sequence>
<evidence type="ECO:0000313" key="2">
    <source>
        <dbReference type="EMBL" id="KAK8976924.1"/>
    </source>
</evidence>